<feature type="compositionally biased region" description="Basic residues" evidence="1">
    <location>
        <begin position="156"/>
        <end position="168"/>
    </location>
</feature>
<organism evidence="2 3">
    <name type="scientific">Choiromyces venosus 120613-1</name>
    <dbReference type="NCBI Taxonomy" id="1336337"/>
    <lineage>
        <taxon>Eukaryota</taxon>
        <taxon>Fungi</taxon>
        <taxon>Dikarya</taxon>
        <taxon>Ascomycota</taxon>
        <taxon>Pezizomycotina</taxon>
        <taxon>Pezizomycetes</taxon>
        <taxon>Pezizales</taxon>
        <taxon>Tuberaceae</taxon>
        <taxon>Choiromyces</taxon>
    </lineage>
</organism>
<sequence length="220" mass="25936">MYLCYEQHLWFQNSIDLEEEKHRVEESFLCLHQKSSQSLEKYIKVTRKIAHERSSENQHLGASQFVKWLDLRELQVQAMSEMANRPTIEEAIMKVRYLHDVIESQGTDGFRDETEESESKSESEGNNHDDRDDNGYSRQEKRKGGKGKGYFQEYRKMKKGSRKKRDKKQLKGEKIMQELEELKQLLKWTQRGNQIASNSCRIILPWTDGLPTLEAYTATN</sequence>
<protein>
    <submittedName>
        <fullName evidence="2">Uncharacterized protein</fullName>
    </submittedName>
</protein>
<feature type="region of interest" description="Disordered" evidence="1">
    <location>
        <begin position="106"/>
        <end position="172"/>
    </location>
</feature>
<reference evidence="2 3" key="1">
    <citation type="journal article" date="2018" name="Nat. Ecol. Evol.">
        <title>Pezizomycetes genomes reveal the molecular basis of ectomycorrhizal truffle lifestyle.</title>
        <authorList>
            <person name="Murat C."/>
            <person name="Payen T."/>
            <person name="Noel B."/>
            <person name="Kuo A."/>
            <person name="Morin E."/>
            <person name="Chen J."/>
            <person name="Kohler A."/>
            <person name="Krizsan K."/>
            <person name="Balestrini R."/>
            <person name="Da Silva C."/>
            <person name="Montanini B."/>
            <person name="Hainaut M."/>
            <person name="Levati E."/>
            <person name="Barry K.W."/>
            <person name="Belfiori B."/>
            <person name="Cichocki N."/>
            <person name="Clum A."/>
            <person name="Dockter R.B."/>
            <person name="Fauchery L."/>
            <person name="Guy J."/>
            <person name="Iotti M."/>
            <person name="Le Tacon F."/>
            <person name="Lindquist E.A."/>
            <person name="Lipzen A."/>
            <person name="Malagnac F."/>
            <person name="Mello A."/>
            <person name="Molinier V."/>
            <person name="Miyauchi S."/>
            <person name="Poulain J."/>
            <person name="Riccioni C."/>
            <person name="Rubini A."/>
            <person name="Sitrit Y."/>
            <person name="Splivallo R."/>
            <person name="Traeger S."/>
            <person name="Wang M."/>
            <person name="Zifcakova L."/>
            <person name="Wipf D."/>
            <person name="Zambonelli A."/>
            <person name="Paolocci F."/>
            <person name="Nowrousian M."/>
            <person name="Ottonello S."/>
            <person name="Baldrian P."/>
            <person name="Spatafora J.W."/>
            <person name="Henrissat B."/>
            <person name="Nagy L.G."/>
            <person name="Aury J.M."/>
            <person name="Wincker P."/>
            <person name="Grigoriev I.V."/>
            <person name="Bonfante P."/>
            <person name="Martin F.M."/>
        </authorList>
    </citation>
    <scope>NUCLEOTIDE SEQUENCE [LARGE SCALE GENOMIC DNA]</scope>
    <source>
        <strain evidence="2 3">120613-1</strain>
    </source>
</reference>
<proteinExistence type="predicted"/>
<dbReference type="EMBL" id="ML120357">
    <property type="protein sequence ID" value="RPB04725.1"/>
    <property type="molecule type" value="Genomic_DNA"/>
</dbReference>
<evidence type="ECO:0000313" key="2">
    <source>
        <dbReference type="EMBL" id="RPB04725.1"/>
    </source>
</evidence>
<accession>A0A3N4KFR7</accession>
<evidence type="ECO:0000256" key="1">
    <source>
        <dbReference type="SAM" id="MobiDB-lite"/>
    </source>
</evidence>
<dbReference type="AlphaFoldDB" id="A0A3N4KFR7"/>
<keyword evidence="3" id="KW-1185">Reference proteome</keyword>
<feature type="compositionally biased region" description="Basic and acidic residues" evidence="1">
    <location>
        <begin position="109"/>
        <end position="139"/>
    </location>
</feature>
<gene>
    <name evidence="2" type="ORF">L873DRAFT_1840421</name>
</gene>
<name>A0A3N4KFR7_9PEZI</name>
<evidence type="ECO:0000313" key="3">
    <source>
        <dbReference type="Proteomes" id="UP000276215"/>
    </source>
</evidence>
<dbReference type="Proteomes" id="UP000276215">
    <property type="component" value="Unassembled WGS sequence"/>
</dbReference>